<feature type="region of interest" description="Disordered" evidence="1">
    <location>
        <begin position="37"/>
        <end position="94"/>
    </location>
</feature>
<dbReference type="EMBL" id="WTPW01002116">
    <property type="protein sequence ID" value="KAF0396458.1"/>
    <property type="molecule type" value="Genomic_DNA"/>
</dbReference>
<evidence type="ECO:0000256" key="1">
    <source>
        <dbReference type="SAM" id="MobiDB-lite"/>
    </source>
</evidence>
<dbReference type="AlphaFoldDB" id="A0A8H3X1K7"/>
<dbReference type="Proteomes" id="UP000439903">
    <property type="component" value="Unassembled WGS sequence"/>
</dbReference>
<accession>A0A8H3X1K7</accession>
<name>A0A8H3X1K7_GIGMA</name>
<proteinExistence type="predicted"/>
<feature type="compositionally biased region" description="Acidic residues" evidence="1">
    <location>
        <begin position="80"/>
        <end position="94"/>
    </location>
</feature>
<sequence>MDDTKKGTIGTKKIYKEFKYNISQIQDSRAIVDDRDETQNYDEMENKELNTLANAQIKRRDETDYQNAATGKSEDKEGAETESDYENDIEDEEN</sequence>
<comment type="caution">
    <text evidence="2">The sequence shown here is derived from an EMBL/GenBank/DDBJ whole genome shotgun (WGS) entry which is preliminary data.</text>
</comment>
<evidence type="ECO:0000313" key="3">
    <source>
        <dbReference type="Proteomes" id="UP000439903"/>
    </source>
</evidence>
<reference evidence="2 3" key="1">
    <citation type="journal article" date="2019" name="Environ. Microbiol.">
        <title>At the nexus of three kingdoms: the genome of the mycorrhizal fungus Gigaspora margarita provides insights into plant, endobacterial and fungal interactions.</title>
        <authorList>
            <person name="Venice F."/>
            <person name="Ghignone S."/>
            <person name="Salvioli di Fossalunga A."/>
            <person name="Amselem J."/>
            <person name="Novero M."/>
            <person name="Xianan X."/>
            <person name="Sedzielewska Toro K."/>
            <person name="Morin E."/>
            <person name="Lipzen A."/>
            <person name="Grigoriev I.V."/>
            <person name="Henrissat B."/>
            <person name="Martin F.M."/>
            <person name="Bonfante P."/>
        </authorList>
    </citation>
    <scope>NUCLEOTIDE SEQUENCE [LARGE SCALE GENOMIC DNA]</scope>
    <source>
        <strain evidence="2 3">BEG34</strain>
    </source>
</reference>
<protein>
    <submittedName>
        <fullName evidence="2">Uncharacterized protein</fullName>
    </submittedName>
</protein>
<organism evidence="2 3">
    <name type="scientific">Gigaspora margarita</name>
    <dbReference type="NCBI Taxonomy" id="4874"/>
    <lineage>
        <taxon>Eukaryota</taxon>
        <taxon>Fungi</taxon>
        <taxon>Fungi incertae sedis</taxon>
        <taxon>Mucoromycota</taxon>
        <taxon>Glomeromycotina</taxon>
        <taxon>Glomeromycetes</taxon>
        <taxon>Diversisporales</taxon>
        <taxon>Gigasporaceae</taxon>
        <taxon>Gigaspora</taxon>
    </lineage>
</organism>
<gene>
    <name evidence="2" type="ORF">F8M41_010071</name>
</gene>
<keyword evidence="3" id="KW-1185">Reference proteome</keyword>
<evidence type="ECO:0000313" key="2">
    <source>
        <dbReference type="EMBL" id="KAF0396458.1"/>
    </source>
</evidence>